<feature type="region of interest" description="Disordered" evidence="1">
    <location>
        <begin position="92"/>
        <end position="157"/>
    </location>
</feature>
<reference evidence="2 3" key="1">
    <citation type="journal article" date="2020" name="J. Phycol.">
        <title>Comparative genome analysis reveals Cyanidiococcus gen. nov., a new extremophilic red algal genus sister to Cyanidioschyzon (Cyanidioschyzonaceae, Rhodophyta).</title>
        <authorList>
            <person name="Liu S.-L."/>
            <person name="Chiang Y.-R."/>
            <person name="Yoon H.S."/>
            <person name="Fu H.-Y."/>
        </authorList>
    </citation>
    <scope>NUCLEOTIDE SEQUENCE [LARGE SCALE GENOMIC DNA]</scope>
    <source>
        <strain evidence="2 3">THAL066</strain>
    </source>
</reference>
<organism evidence="2 3">
    <name type="scientific">Cyanidiococcus yangmingshanensis</name>
    <dbReference type="NCBI Taxonomy" id="2690220"/>
    <lineage>
        <taxon>Eukaryota</taxon>
        <taxon>Rhodophyta</taxon>
        <taxon>Bangiophyceae</taxon>
        <taxon>Cyanidiales</taxon>
        <taxon>Cyanidiaceae</taxon>
        <taxon>Cyanidiococcus</taxon>
    </lineage>
</organism>
<dbReference type="Proteomes" id="UP000530660">
    <property type="component" value="Unassembled WGS sequence"/>
</dbReference>
<dbReference type="OrthoDB" id="10531207at2759"/>
<comment type="caution">
    <text evidence="2">The sequence shown here is derived from an EMBL/GenBank/DDBJ whole genome shotgun (WGS) entry which is preliminary data.</text>
</comment>
<sequence>MSTASRKKFFEDMAGGSGKSAGVGVSSSTTTPAGESERSTVSASGVAADRVGSGASKPADVTGRVPQVPVDTSARNAAANGYVDTKATLRSVESERKTVLAETAPTSTKPATAATPVTAESSKPVSKTATEGATTETSRATEATPAVTSTTKESSSKRLMTISEKAYELWKSGNSQDSQKNWDDAIYALACQRAHEIWLETGREDSEANFHQAREEVIANGGLYV</sequence>
<proteinExistence type="predicted"/>
<dbReference type="EMBL" id="VWRR01000003">
    <property type="protein sequence ID" value="KAF6004553.1"/>
    <property type="molecule type" value="Genomic_DNA"/>
</dbReference>
<dbReference type="AlphaFoldDB" id="A0A7J7IN57"/>
<name>A0A7J7IN57_9RHOD</name>
<keyword evidence="3" id="KW-1185">Reference proteome</keyword>
<evidence type="ECO:0000256" key="1">
    <source>
        <dbReference type="SAM" id="MobiDB-lite"/>
    </source>
</evidence>
<gene>
    <name evidence="2" type="ORF">F1559_004191</name>
</gene>
<protein>
    <submittedName>
        <fullName evidence="2">Uncharacterized protein</fullName>
    </submittedName>
</protein>
<feature type="compositionally biased region" description="Low complexity" evidence="1">
    <location>
        <begin position="101"/>
        <end position="146"/>
    </location>
</feature>
<evidence type="ECO:0000313" key="2">
    <source>
        <dbReference type="EMBL" id="KAF6004553.1"/>
    </source>
</evidence>
<accession>A0A7J7IN57</accession>
<evidence type="ECO:0000313" key="3">
    <source>
        <dbReference type="Proteomes" id="UP000530660"/>
    </source>
</evidence>
<feature type="region of interest" description="Disordered" evidence="1">
    <location>
        <begin position="1"/>
        <end position="73"/>
    </location>
</feature>
<feature type="compositionally biased region" description="Polar residues" evidence="1">
    <location>
        <begin position="29"/>
        <end position="43"/>
    </location>
</feature>